<proteinExistence type="predicted"/>
<reference evidence="1 2" key="1">
    <citation type="submission" date="2024-03" db="EMBL/GenBank/DDBJ databases">
        <title>The Genome Sequence of Enterococcus sp. DIV2402.</title>
        <authorList>
            <consortium name="The Broad Institute Genomics Platform"/>
            <consortium name="The Broad Institute Microbial Omics Core"/>
            <consortium name="The Broad Institute Genomic Center for Infectious Diseases"/>
            <person name="Earl A."/>
            <person name="Manson A."/>
            <person name="Gilmore M."/>
            <person name="Schwartman J."/>
            <person name="Shea T."/>
            <person name="Abouelleil A."/>
            <person name="Cao P."/>
            <person name="Chapman S."/>
            <person name="Cusick C."/>
            <person name="Young S."/>
            <person name="Neafsey D."/>
            <person name="Nusbaum C."/>
            <person name="Birren B."/>
        </authorList>
    </citation>
    <scope>NUCLEOTIDE SEQUENCE [LARGE SCALE GENOMIC DNA]</scope>
    <source>
        <strain evidence="1 2">DIV2402</strain>
    </source>
</reference>
<organism evidence="1 2">
    <name type="scientific">Candidatus Enterococcus lowellii</name>
    <dbReference type="NCBI Taxonomy" id="2230877"/>
    <lineage>
        <taxon>Bacteria</taxon>
        <taxon>Bacillati</taxon>
        <taxon>Bacillota</taxon>
        <taxon>Bacilli</taxon>
        <taxon>Lactobacillales</taxon>
        <taxon>Enterococcaceae</taxon>
        <taxon>Enterococcus</taxon>
    </lineage>
</organism>
<gene>
    <name evidence="1" type="ORF">DOK78_001153</name>
</gene>
<dbReference type="PANTHER" id="PTHR48100:SF1">
    <property type="entry name" value="HISTIDINE PHOSPHATASE FAMILY PROTEIN-RELATED"/>
    <property type="match status" value="1"/>
</dbReference>
<dbReference type="SMART" id="SM00855">
    <property type="entry name" value="PGAM"/>
    <property type="match status" value="1"/>
</dbReference>
<protein>
    <recommendedName>
        <fullName evidence="3">Histidine phosphatase family protein</fullName>
    </recommendedName>
</protein>
<dbReference type="PANTHER" id="PTHR48100">
    <property type="entry name" value="BROAD-SPECIFICITY PHOSPHATASE YOR283W-RELATED"/>
    <property type="match status" value="1"/>
</dbReference>
<dbReference type="InterPro" id="IPR029033">
    <property type="entry name" value="His_PPase_superfam"/>
</dbReference>
<accession>A0ABZ2SND0</accession>
<evidence type="ECO:0000313" key="1">
    <source>
        <dbReference type="EMBL" id="WYJ76520.1"/>
    </source>
</evidence>
<dbReference type="Gene3D" id="3.40.50.1240">
    <property type="entry name" value="Phosphoglycerate mutase-like"/>
    <property type="match status" value="1"/>
</dbReference>
<dbReference type="EMBL" id="CP147251">
    <property type="protein sequence ID" value="WYJ76520.1"/>
    <property type="molecule type" value="Genomic_DNA"/>
</dbReference>
<dbReference type="InterPro" id="IPR050275">
    <property type="entry name" value="PGM_Phosphatase"/>
</dbReference>
<dbReference type="CDD" id="cd07067">
    <property type="entry name" value="HP_PGM_like"/>
    <property type="match status" value="1"/>
</dbReference>
<name>A0ABZ2SND0_9ENTE</name>
<dbReference type="Proteomes" id="UP000664701">
    <property type="component" value="Chromosome"/>
</dbReference>
<dbReference type="RefSeq" id="WP_207941361.1">
    <property type="nucleotide sequence ID" value="NZ_CP147251.1"/>
</dbReference>
<dbReference type="SUPFAM" id="SSF53254">
    <property type="entry name" value="Phosphoglycerate mutase-like"/>
    <property type="match status" value="1"/>
</dbReference>
<keyword evidence="2" id="KW-1185">Reference proteome</keyword>
<dbReference type="Pfam" id="PF00300">
    <property type="entry name" value="His_Phos_1"/>
    <property type="match status" value="1"/>
</dbReference>
<evidence type="ECO:0000313" key="2">
    <source>
        <dbReference type="Proteomes" id="UP000664701"/>
    </source>
</evidence>
<dbReference type="InterPro" id="IPR013078">
    <property type="entry name" value="His_Pase_superF_clade-1"/>
</dbReference>
<evidence type="ECO:0008006" key="3">
    <source>
        <dbReference type="Google" id="ProtNLM"/>
    </source>
</evidence>
<sequence>MTKLYFVRHGLTANNALHAFNGSYSNHGLLPEGQQQASELGRFLQEVHFEKTYVSPQKRAIETAQYILKENQFSVNRLIEEEKLKEINFGYWDGVSIDSKEGHPQLRNLRHHPEQYDPSEFQGESYPSLIQRGTSFIQQLDYTTDANYLIVSHGVTLTTLLQTLKGKTIAQVREDGLLDNTSLSILETNNGKSFQEKCWNYIAY</sequence>